<protein>
    <recommendedName>
        <fullName evidence="6">Rieske domain-containing protein</fullName>
    </recommendedName>
</protein>
<dbReference type="SUPFAM" id="SSF50022">
    <property type="entry name" value="ISP domain"/>
    <property type="match status" value="1"/>
</dbReference>
<evidence type="ECO:0000259" key="6">
    <source>
        <dbReference type="PROSITE" id="PS51296"/>
    </source>
</evidence>
<dbReference type="Gene3D" id="2.102.10.10">
    <property type="entry name" value="Rieske [2Fe-2S] iron-sulphur domain"/>
    <property type="match status" value="1"/>
</dbReference>
<dbReference type="InterPro" id="IPR036922">
    <property type="entry name" value="Rieske_2Fe-2S_sf"/>
</dbReference>
<accession>A0A507B5E3</accession>
<evidence type="ECO:0000256" key="4">
    <source>
        <dbReference type="ARBA" id="ARBA00023014"/>
    </source>
</evidence>
<dbReference type="GO" id="GO:0051537">
    <property type="term" value="F:2 iron, 2 sulfur cluster binding"/>
    <property type="evidence" value="ECO:0007669"/>
    <property type="project" value="UniProtKB-KW"/>
</dbReference>
<reference evidence="7 8" key="1">
    <citation type="submission" date="2019-06" db="EMBL/GenBank/DDBJ databases">
        <title>Draft genome sequence of the filamentous fungus Phialemoniopsis curvata isolated from diesel fuel.</title>
        <authorList>
            <person name="Varaljay V.A."/>
            <person name="Lyon W.J."/>
            <person name="Crouch A.L."/>
            <person name="Drake C.E."/>
            <person name="Hollomon J.M."/>
            <person name="Nadeau L.J."/>
            <person name="Nunn H.S."/>
            <person name="Stevenson B.S."/>
            <person name="Bojanowski C.L."/>
            <person name="Crookes-Goodson W.J."/>
        </authorList>
    </citation>
    <scope>NUCLEOTIDE SEQUENCE [LARGE SCALE GENOMIC DNA]</scope>
    <source>
        <strain evidence="7 8">D216</strain>
    </source>
</reference>
<evidence type="ECO:0000256" key="2">
    <source>
        <dbReference type="ARBA" id="ARBA00022723"/>
    </source>
</evidence>
<dbReference type="GeneID" id="41975024"/>
<keyword evidence="2" id="KW-0479">Metal-binding</keyword>
<dbReference type="AlphaFoldDB" id="A0A507B5E3"/>
<dbReference type="OrthoDB" id="426882at2759"/>
<dbReference type="InParanoid" id="A0A507B5E3"/>
<dbReference type="RefSeq" id="XP_030993551.1">
    <property type="nucleotide sequence ID" value="XM_031142336.1"/>
</dbReference>
<dbReference type="PROSITE" id="PS51296">
    <property type="entry name" value="RIESKE"/>
    <property type="match status" value="1"/>
</dbReference>
<evidence type="ECO:0000256" key="3">
    <source>
        <dbReference type="ARBA" id="ARBA00023004"/>
    </source>
</evidence>
<proteinExistence type="predicted"/>
<evidence type="ECO:0000313" key="8">
    <source>
        <dbReference type="Proteomes" id="UP000319257"/>
    </source>
</evidence>
<evidence type="ECO:0000256" key="5">
    <source>
        <dbReference type="ARBA" id="ARBA00034078"/>
    </source>
</evidence>
<evidence type="ECO:0000256" key="1">
    <source>
        <dbReference type="ARBA" id="ARBA00022714"/>
    </source>
</evidence>
<name>A0A507B5E3_9PEZI</name>
<dbReference type="GO" id="GO:0046872">
    <property type="term" value="F:metal ion binding"/>
    <property type="evidence" value="ECO:0007669"/>
    <property type="project" value="UniProtKB-KW"/>
</dbReference>
<dbReference type="InterPro" id="IPR017941">
    <property type="entry name" value="Rieske_2Fe-2S"/>
</dbReference>
<dbReference type="CDD" id="cd03467">
    <property type="entry name" value="Rieske"/>
    <property type="match status" value="1"/>
</dbReference>
<evidence type="ECO:0000313" key="7">
    <source>
        <dbReference type="EMBL" id="TPX11840.1"/>
    </source>
</evidence>
<dbReference type="EMBL" id="SKBQ01000046">
    <property type="protein sequence ID" value="TPX11840.1"/>
    <property type="molecule type" value="Genomic_DNA"/>
</dbReference>
<keyword evidence="3" id="KW-0408">Iron</keyword>
<sequence length="183" mass="20567">MSWNPFRASRPDVGWISVGLASSFPDLDDDMLSLAEPRPCSDAETRPGCRVFKVPQDDTSRNSEVVLVDEDPELMDLKEQVVVFRYKGKFYAVDHQCPHASFPLSRGTPFDIEDFGMVLSAGVTCPKHGWSFDLITGMADHARYKLKTWEVQLRDVKDALPAGDAADPKVPQEVWVRRKPKMG</sequence>
<dbReference type="Proteomes" id="UP000319257">
    <property type="component" value="Unassembled WGS sequence"/>
</dbReference>
<comment type="cofactor">
    <cofactor evidence="5">
        <name>[2Fe-2S] cluster</name>
        <dbReference type="ChEBI" id="CHEBI:190135"/>
    </cofactor>
</comment>
<feature type="domain" description="Rieske" evidence="6">
    <location>
        <begin position="63"/>
        <end position="160"/>
    </location>
</feature>
<organism evidence="7 8">
    <name type="scientific">Thyridium curvatum</name>
    <dbReference type="NCBI Taxonomy" id="1093900"/>
    <lineage>
        <taxon>Eukaryota</taxon>
        <taxon>Fungi</taxon>
        <taxon>Dikarya</taxon>
        <taxon>Ascomycota</taxon>
        <taxon>Pezizomycotina</taxon>
        <taxon>Sordariomycetes</taxon>
        <taxon>Sordariomycetidae</taxon>
        <taxon>Thyridiales</taxon>
        <taxon>Thyridiaceae</taxon>
        <taxon>Thyridium</taxon>
    </lineage>
</organism>
<keyword evidence="1" id="KW-0001">2Fe-2S</keyword>
<dbReference type="PANTHER" id="PTHR21496:SF0">
    <property type="entry name" value="RIESKE DOMAIN-CONTAINING PROTEIN"/>
    <property type="match status" value="1"/>
</dbReference>
<dbReference type="Pfam" id="PF00355">
    <property type="entry name" value="Rieske"/>
    <property type="match status" value="1"/>
</dbReference>
<keyword evidence="8" id="KW-1185">Reference proteome</keyword>
<gene>
    <name evidence="7" type="ORF">E0L32_007577</name>
</gene>
<keyword evidence="4" id="KW-0411">Iron-sulfur</keyword>
<dbReference type="PANTHER" id="PTHR21496">
    <property type="entry name" value="FERREDOXIN-RELATED"/>
    <property type="match status" value="1"/>
</dbReference>
<comment type="caution">
    <text evidence="7">The sequence shown here is derived from an EMBL/GenBank/DDBJ whole genome shotgun (WGS) entry which is preliminary data.</text>
</comment>